<dbReference type="AlphaFoldDB" id="A0A167CYQ2"/>
<reference evidence="2 3" key="1">
    <citation type="journal article" date="2016" name="Genome Biol. Evol.">
        <title>Divergent and convergent evolution of fungal pathogenicity.</title>
        <authorList>
            <person name="Shang Y."/>
            <person name="Xiao G."/>
            <person name="Zheng P."/>
            <person name="Cen K."/>
            <person name="Zhan S."/>
            <person name="Wang C."/>
        </authorList>
    </citation>
    <scope>NUCLEOTIDE SEQUENCE [LARGE SCALE GENOMIC DNA]</scope>
    <source>
        <strain evidence="2 3">RCEF 4871</strain>
    </source>
</reference>
<accession>A0A167CYQ2</accession>
<evidence type="ECO:0000313" key="2">
    <source>
        <dbReference type="EMBL" id="OAA41740.1"/>
    </source>
</evidence>
<evidence type="ECO:0008006" key="4">
    <source>
        <dbReference type="Google" id="ProtNLM"/>
    </source>
</evidence>
<evidence type="ECO:0000256" key="1">
    <source>
        <dbReference type="SAM" id="Phobius"/>
    </source>
</evidence>
<keyword evidence="3" id="KW-1185">Reference proteome</keyword>
<organism evidence="2 3">
    <name type="scientific">Metarhizium rileyi (strain RCEF 4871)</name>
    <name type="common">Nomuraea rileyi</name>
    <dbReference type="NCBI Taxonomy" id="1649241"/>
    <lineage>
        <taxon>Eukaryota</taxon>
        <taxon>Fungi</taxon>
        <taxon>Dikarya</taxon>
        <taxon>Ascomycota</taxon>
        <taxon>Pezizomycotina</taxon>
        <taxon>Sordariomycetes</taxon>
        <taxon>Hypocreomycetidae</taxon>
        <taxon>Hypocreales</taxon>
        <taxon>Clavicipitaceae</taxon>
        <taxon>Metarhizium</taxon>
    </lineage>
</organism>
<keyword evidence="1" id="KW-1133">Transmembrane helix</keyword>
<dbReference type="PANTHER" id="PTHR36978">
    <property type="entry name" value="P-LOOP CONTAINING NUCLEOTIDE TRIPHOSPHATE HYDROLASE"/>
    <property type="match status" value="1"/>
</dbReference>
<dbReference type="Proteomes" id="UP000243498">
    <property type="component" value="Unassembled WGS sequence"/>
</dbReference>
<dbReference type="InterPro" id="IPR040632">
    <property type="entry name" value="Sulfotransfer_4"/>
</dbReference>
<comment type="caution">
    <text evidence="2">The sequence shown here is derived from an EMBL/GenBank/DDBJ whole genome shotgun (WGS) entry which is preliminary data.</text>
</comment>
<dbReference type="SUPFAM" id="SSF52540">
    <property type="entry name" value="P-loop containing nucleoside triphosphate hydrolases"/>
    <property type="match status" value="1"/>
</dbReference>
<evidence type="ECO:0000313" key="3">
    <source>
        <dbReference type="Proteomes" id="UP000243498"/>
    </source>
</evidence>
<keyword evidence="1" id="KW-0812">Transmembrane</keyword>
<proteinExistence type="predicted"/>
<keyword evidence="1" id="KW-0472">Membrane</keyword>
<dbReference type="STRING" id="1081105.A0A167CYQ2"/>
<dbReference type="InterPro" id="IPR027417">
    <property type="entry name" value="P-loop_NTPase"/>
</dbReference>
<dbReference type="EMBL" id="AZHC01000015">
    <property type="protein sequence ID" value="OAA41740.1"/>
    <property type="molecule type" value="Genomic_DNA"/>
</dbReference>
<protein>
    <recommendedName>
        <fullName evidence="4">NAD dependent epimerase/dehydratase</fullName>
    </recommendedName>
</protein>
<dbReference type="OrthoDB" id="408152at2759"/>
<dbReference type="OMA" id="AGQHGRE"/>
<name>A0A167CYQ2_METRR</name>
<sequence>MGQEYSAPRANTKLQVIGAGLPRTGTSSFAAALAILLDGPVYHGGTQVLLGPEYEVKTWIRAASQWPPSTQASRDSLKSLIASRLDGFVATTDFPAISYVPELLELYPDAKVICTVRDAESWEKSMSVVANAASIRFMKILLLPMPSLRHFPAYIDALKGQWYALYGKKESISRNSCKRHMEWLREVVPAERLVFIDVKNGWGPLCEALGVDVPDVPFPRINDGEASERFAAKQFGRAFRRWVVIMGAVGLVGYGISWGMRYCTNP</sequence>
<feature type="transmembrane region" description="Helical" evidence="1">
    <location>
        <begin position="242"/>
        <end position="260"/>
    </location>
</feature>
<dbReference type="Gene3D" id="3.40.50.300">
    <property type="entry name" value="P-loop containing nucleotide triphosphate hydrolases"/>
    <property type="match status" value="1"/>
</dbReference>
<dbReference type="PANTHER" id="PTHR36978:SF3">
    <property type="entry name" value="P-LOOP CONTAINING NUCLEOSIDE TRIPHOSPHATE HYDROLASE PROTEIN"/>
    <property type="match status" value="1"/>
</dbReference>
<dbReference type="Pfam" id="PF17784">
    <property type="entry name" value="Sulfotransfer_4"/>
    <property type="match status" value="1"/>
</dbReference>
<gene>
    <name evidence="2" type="ORF">NOR_05248</name>
</gene>